<dbReference type="InterPro" id="IPR041588">
    <property type="entry name" value="Integrase_H2C2"/>
</dbReference>
<evidence type="ECO:0000256" key="1">
    <source>
        <dbReference type="ARBA" id="ARBA00012493"/>
    </source>
</evidence>
<dbReference type="Gene3D" id="3.30.420.10">
    <property type="entry name" value="Ribonuclease H-like superfamily/Ribonuclease H"/>
    <property type="match status" value="1"/>
</dbReference>
<dbReference type="EMBL" id="GEDV01010412">
    <property type="protein sequence ID" value="JAP78145.1"/>
    <property type="molecule type" value="Transcribed_RNA"/>
</dbReference>
<dbReference type="PROSITE" id="PS50994">
    <property type="entry name" value="INTEGRASE"/>
    <property type="match status" value="1"/>
</dbReference>
<reference evidence="4" key="1">
    <citation type="journal article" date="2016" name="Ticks Tick Borne Dis.">
        <title>De novo assembly and annotation of the salivary gland transcriptome of Rhipicephalus appendiculatus male and female ticks during blood feeding.</title>
        <authorList>
            <person name="de Castro M.H."/>
            <person name="de Klerk D."/>
            <person name="Pienaar R."/>
            <person name="Latif A.A."/>
            <person name="Rees D.J."/>
            <person name="Mans B.J."/>
        </authorList>
    </citation>
    <scope>NUCLEOTIDE SEQUENCE</scope>
    <source>
        <tissue evidence="4">Salivary glands</tissue>
    </source>
</reference>
<evidence type="ECO:0000313" key="4">
    <source>
        <dbReference type="EMBL" id="JAP78145.1"/>
    </source>
</evidence>
<protein>
    <recommendedName>
        <fullName evidence="1">RNA-directed DNA polymerase</fullName>
        <ecNumber evidence="1">2.7.7.49</ecNumber>
    </recommendedName>
</protein>
<dbReference type="FunFam" id="1.10.340.70:FF:000001">
    <property type="entry name" value="Retrovirus-related Pol polyprotein from transposon gypsy-like Protein"/>
    <property type="match status" value="1"/>
</dbReference>
<dbReference type="EC" id="2.7.7.49" evidence="1"/>
<dbReference type="Pfam" id="PF17921">
    <property type="entry name" value="Integrase_H2C2"/>
    <property type="match status" value="1"/>
</dbReference>
<proteinExistence type="predicted"/>
<dbReference type="GO" id="GO:0003964">
    <property type="term" value="F:RNA-directed DNA polymerase activity"/>
    <property type="evidence" value="ECO:0007669"/>
    <property type="project" value="UniProtKB-EC"/>
</dbReference>
<dbReference type="InterPro" id="IPR050951">
    <property type="entry name" value="Retrovirus_Pol_polyprotein"/>
</dbReference>
<dbReference type="FunFam" id="3.30.420.10:FF:000032">
    <property type="entry name" value="Retrovirus-related Pol polyprotein from transposon 297-like Protein"/>
    <property type="match status" value="1"/>
</dbReference>
<feature type="compositionally biased region" description="Basic and acidic residues" evidence="2">
    <location>
        <begin position="370"/>
        <end position="383"/>
    </location>
</feature>
<dbReference type="GO" id="GO:0015074">
    <property type="term" value="P:DNA integration"/>
    <property type="evidence" value="ECO:0007669"/>
    <property type="project" value="InterPro"/>
</dbReference>
<dbReference type="InterPro" id="IPR036397">
    <property type="entry name" value="RNaseH_sf"/>
</dbReference>
<feature type="region of interest" description="Disordered" evidence="2">
    <location>
        <begin position="352"/>
        <end position="383"/>
    </location>
</feature>
<dbReference type="PANTHER" id="PTHR37984">
    <property type="entry name" value="PROTEIN CBG26694"/>
    <property type="match status" value="1"/>
</dbReference>
<dbReference type="PANTHER" id="PTHR37984:SF15">
    <property type="entry name" value="INTEGRASE CATALYTIC DOMAIN-CONTAINING PROTEIN"/>
    <property type="match status" value="1"/>
</dbReference>
<name>A0A131YHX8_RHIAP</name>
<dbReference type="Gene3D" id="1.10.340.70">
    <property type="match status" value="1"/>
</dbReference>
<dbReference type="GO" id="GO:0003676">
    <property type="term" value="F:nucleic acid binding"/>
    <property type="evidence" value="ECO:0007669"/>
    <property type="project" value="InterPro"/>
</dbReference>
<dbReference type="AlphaFoldDB" id="A0A131YHX8"/>
<accession>A0A131YHX8</accession>
<evidence type="ECO:0000256" key="2">
    <source>
        <dbReference type="SAM" id="MobiDB-lite"/>
    </source>
</evidence>
<dbReference type="SUPFAM" id="SSF53098">
    <property type="entry name" value="Ribonuclease H-like"/>
    <property type="match status" value="1"/>
</dbReference>
<dbReference type="InterPro" id="IPR001584">
    <property type="entry name" value="Integrase_cat-core"/>
</dbReference>
<organism evidence="4">
    <name type="scientific">Rhipicephalus appendiculatus</name>
    <name type="common">Brown ear tick</name>
    <dbReference type="NCBI Taxonomy" id="34631"/>
    <lineage>
        <taxon>Eukaryota</taxon>
        <taxon>Metazoa</taxon>
        <taxon>Ecdysozoa</taxon>
        <taxon>Arthropoda</taxon>
        <taxon>Chelicerata</taxon>
        <taxon>Arachnida</taxon>
        <taxon>Acari</taxon>
        <taxon>Parasitiformes</taxon>
        <taxon>Ixodida</taxon>
        <taxon>Ixodoidea</taxon>
        <taxon>Ixodidae</taxon>
        <taxon>Rhipicephalinae</taxon>
        <taxon>Rhipicephalus</taxon>
        <taxon>Rhipicephalus</taxon>
    </lineage>
</organism>
<evidence type="ECO:0000259" key="3">
    <source>
        <dbReference type="PROSITE" id="PS50994"/>
    </source>
</evidence>
<sequence>MRQTVLAQLHDIPTAGHLGVSRTYDRDRRRFFWPGIYRSVYRYVTSCKSCQHRKKPAALPAGRLQPIQIPSEPFYRVGLDLLGPFPLSFNGNKWIAVATDYSTQYAITRALSTSCATDVADFLLEDVTLHHGAPRQLLTDRGRYFLSQVVQDILHSCATKHKFTTAYHPQTNGLTERLNRIITEMLAMYVSSDHRDWGAALAFVTFVYNTSWHDTAVFSPFFLFYGRDPTLPSDMLLPAITQTSEYARDVKSRALEARDIAHLRLSDSQEKQRLVYNAHHCDVHFNQGDTVLLWTPSRRVGLCERLTSPYYGLYRVVRQVTDVTYEIEPLHTTRARACSDIVYITRLKRYHSDQPSTETVPSPPGVMPRVAKDEHHREEDDAE</sequence>
<dbReference type="Pfam" id="PF00665">
    <property type="entry name" value="rve"/>
    <property type="match status" value="1"/>
</dbReference>
<feature type="domain" description="Integrase catalytic" evidence="3">
    <location>
        <begin position="69"/>
        <end position="228"/>
    </location>
</feature>
<dbReference type="InterPro" id="IPR012337">
    <property type="entry name" value="RNaseH-like_sf"/>
</dbReference>